<dbReference type="EMBL" id="FNUY01000003">
    <property type="protein sequence ID" value="SEG06212.1"/>
    <property type="molecule type" value="Genomic_DNA"/>
</dbReference>
<evidence type="ECO:0000313" key="3">
    <source>
        <dbReference type="Proteomes" id="UP000236743"/>
    </source>
</evidence>
<feature type="transmembrane region" description="Helical" evidence="1">
    <location>
        <begin position="139"/>
        <end position="157"/>
    </location>
</feature>
<dbReference type="AlphaFoldDB" id="A0A1H5X344"/>
<evidence type="ECO:0000256" key="1">
    <source>
        <dbReference type="SAM" id="Phobius"/>
    </source>
</evidence>
<keyword evidence="1" id="KW-0472">Membrane</keyword>
<accession>A0A1H5X344</accession>
<keyword evidence="1" id="KW-0812">Transmembrane</keyword>
<sequence length="188" mass="21472">MTPPAQTAAIELRLRDSAQLFNTLDPFPFRERDLSAEAEQFIVEWADELPKDQPIEIVIHLQSDGDERGAPSDLESAITGWFRAKEKAETRAIRELFRDGRLAFLIGFAVLSVCLFLSWTLTQRFEGPFVRVLQESFVIIGWVVIWRPAEMFLYDWLPLLRRRKLYARLASATVTIRQTAPGATPAGH</sequence>
<evidence type="ECO:0000313" key="2">
    <source>
        <dbReference type="EMBL" id="SEG06212.1"/>
    </source>
</evidence>
<reference evidence="2 3" key="1">
    <citation type="submission" date="2016-10" db="EMBL/GenBank/DDBJ databases">
        <authorList>
            <person name="de Groot N.N."/>
        </authorList>
    </citation>
    <scope>NUCLEOTIDE SEQUENCE [LARGE SCALE GENOMIC DNA]</scope>
    <source>
        <strain evidence="2 3">DSM 26656</strain>
    </source>
</reference>
<proteinExistence type="predicted"/>
<organism evidence="2 3">
    <name type="scientific">Bosea lathyri</name>
    <dbReference type="NCBI Taxonomy" id="1036778"/>
    <lineage>
        <taxon>Bacteria</taxon>
        <taxon>Pseudomonadati</taxon>
        <taxon>Pseudomonadota</taxon>
        <taxon>Alphaproteobacteria</taxon>
        <taxon>Hyphomicrobiales</taxon>
        <taxon>Boseaceae</taxon>
        <taxon>Bosea</taxon>
    </lineage>
</organism>
<keyword evidence="1" id="KW-1133">Transmembrane helix</keyword>
<gene>
    <name evidence="2" type="ORF">SAMN04488115_10373</name>
</gene>
<keyword evidence="3" id="KW-1185">Reference proteome</keyword>
<name>A0A1H5X344_9HYPH</name>
<feature type="transmembrane region" description="Helical" evidence="1">
    <location>
        <begin position="102"/>
        <end position="119"/>
    </location>
</feature>
<dbReference type="RefSeq" id="WP_244595495.1">
    <property type="nucleotide sequence ID" value="NZ_FNUY01000003.1"/>
</dbReference>
<protein>
    <submittedName>
        <fullName evidence="2">Uncharacterized protein</fullName>
    </submittedName>
</protein>
<dbReference type="Proteomes" id="UP000236743">
    <property type="component" value="Unassembled WGS sequence"/>
</dbReference>